<dbReference type="GO" id="GO:0042281">
    <property type="term" value="F:dolichyl pyrophosphate Man9GlcNAc2 alpha-1,3-glucosyltransferase activity"/>
    <property type="evidence" value="ECO:0007669"/>
    <property type="project" value="UniProtKB-EC"/>
</dbReference>
<comment type="pathway">
    <text evidence="2 12">Protein modification; protein glycosylation.</text>
</comment>
<feature type="transmembrane region" description="Helical" evidence="12">
    <location>
        <begin position="270"/>
        <end position="290"/>
    </location>
</feature>
<name>A0A8D3BG84_SCOMX</name>
<keyword evidence="8 12" id="KW-1133">Transmembrane helix</keyword>
<evidence type="ECO:0000256" key="4">
    <source>
        <dbReference type="ARBA" id="ARBA00022676"/>
    </source>
</evidence>
<dbReference type="GO" id="GO:0005789">
    <property type="term" value="C:endoplasmic reticulum membrane"/>
    <property type="evidence" value="ECO:0007669"/>
    <property type="project" value="UniProtKB-SubCell"/>
</dbReference>
<reference evidence="14" key="2">
    <citation type="submission" date="2025-08" db="UniProtKB">
        <authorList>
            <consortium name="Ensembl"/>
        </authorList>
    </citation>
    <scope>IDENTIFICATION</scope>
</reference>
<accession>A0A8D3BG84</accession>
<feature type="signal peptide" evidence="13">
    <location>
        <begin position="1"/>
        <end position="22"/>
    </location>
</feature>
<dbReference type="AlphaFoldDB" id="A0A8D3BG84"/>
<keyword evidence="6 12" id="KW-0812">Transmembrane</keyword>
<dbReference type="PANTHER" id="PTHR12413">
    <property type="entry name" value="DOLICHYL GLYCOSYLTRANSFERASE"/>
    <property type="match status" value="1"/>
</dbReference>
<dbReference type="Proteomes" id="UP000694558">
    <property type="component" value="Chromosome 12"/>
</dbReference>
<evidence type="ECO:0000256" key="10">
    <source>
        <dbReference type="ARBA" id="ARBA00044720"/>
    </source>
</evidence>
<evidence type="ECO:0000256" key="1">
    <source>
        <dbReference type="ARBA" id="ARBA00004477"/>
    </source>
</evidence>
<evidence type="ECO:0000313" key="14">
    <source>
        <dbReference type="Ensembl" id="ENSSMAP00000033710.2"/>
    </source>
</evidence>
<reference evidence="14" key="1">
    <citation type="submission" date="2023-05" db="EMBL/GenBank/DDBJ databases">
        <title>High-quality long-read genome of Scophthalmus maximus.</title>
        <authorList>
            <person name="Lien S."/>
            <person name="Martinez P."/>
        </authorList>
    </citation>
    <scope>NUCLEOTIDE SEQUENCE [LARGE SCALE GENOMIC DNA]</scope>
</reference>
<evidence type="ECO:0000256" key="9">
    <source>
        <dbReference type="ARBA" id="ARBA00023136"/>
    </source>
</evidence>
<comment type="function">
    <text evidence="10">Dolichyl pyrophosphate Man9GlcNAc2 alpha-1,3-glucosyltransferase that operates in the biosynthetic pathway of dolichol-linked oligosaccharides, the glycan precursors employed in protein asparagine (N)-glycosylation. The assembly of dolichol-linked oligosaccharides begins on the cytosolic side of the endoplasmic reticulum membrane and finishes in its lumen. The sequential addition of sugars to dolichol pyrophosphate produces dolichol-linked oligosaccharides containing fourteen sugars, including two GlcNAcs, nine mannoses and three glucoses. Once assembled, the oligosaccharide is transferred from the lipid to nascent proteins by oligosaccharyltransferases. In the lumen of the endoplasmic reticulum, adds the first glucose residue from dolichyl phosphate glucose (Dol-P-Glc) onto the lipid-linked oligosaccharide intermediate Man(9)GlcNAc(2)-PP-Dol to produce Glc(1)Man(9)GlcNAc(2)-PP-Dol. Glc(1)Man(9)GlcNAc(2)-PP-Dol is a substrate for ALG8, the following enzyme in the biosynthetic pathway.</text>
</comment>
<evidence type="ECO:0000313" key="15">
    <source>
        <dbReference type="Proteomes" id="UP000694558"/>
    </source>
</evidence>
<dbReference type="Ensembl" id="ENSSMAT00000034135.2">
    <property type="protein sequence ID" value="ENSSMAP00000033710.2"/>
    <property type="gene ID" value="ENSSMAG00000020629.2"/>
</dbReference>
<dbReference type="EC" id="2.4.1.-" evidence="12"/>
<keyword evidence="13" id="KW-0732">Signal</keyword>
<evidence type="ECO:0000256" key="11">
    <source>
        <dbReference type="ARBA" id="ARBA00048950"/>
    </source>
</evidence>
<evidence type="ECO:0000256" key="12">
    <source>
        <dbReference type="RuleBase" id="RU363110"/>
    </source>
</evidence>
<evidence type="ECO:0000256" key="7">
    <source>
        <dbReference type="ARBA" id="ARBA00022824"/>
    </source>
</evidence>
<evidence type="ECO:0000256" key="8">
    <source>
        <dbReference type="ARBA" id="ARBA00022989"/>
    </source>
</evidence>
<comment type="subcellular location">
    <subcellularLocation>
        <location evidence="1 12">Endoplasmic reticulum membrane</location>
        <topology evidence="1 12">Multi-pass membrane protein</topology>
    </subcellularLocation>
</comment>
<feature type="transmembrane region" description="Helical" evidence="12">
    <location>
        <begin position="110"/>
        <end position="134"/>
    </location>
</feature>
<feature type="transmembrane region" description="Helical" evidence="12">
    <location>
        <begin position="379"/>
        <end position="400"/>
    </location>
</feature>
<feature type="chain" id="PRO_5034618129" description="Alpha-1,3-glucosyltransferase" evidence="13">
    <location>
        <begin position="23"/>
        <end position="444"/>
    </location>
</feature>
<dbReference type="InterPro" id="IPR004856">
    <property type="entry name" value="Glyco_trans_ALG6/ALG8"/>
</dbReference>
<comment type="similarity">
    <text evidence="3 12">Belongs to the ALG6/ALG8 glucosyltransferase family.</text>
</comment>
<sequence>MQTWSLVSICVLLGVVVRWGVSLNSYSGAARPPMFGDYEAQRHWQEVTYNLPLQEWYFNTTDNDLNYWGLDYPPLTAYHSWICAFIANKINPEWVELHTSRGYESPAHKLFMRATVLVADLLIYIPAVVLYCFYLTDGSAKKKVSTLFCFLLYPGLILIDFGHFQYNGVSHGFMELYHALPFFCYLLGKCVKLGLMGRGLSLLVRIAVSVLVTFALCWLPFLSDPGQASQVVRRIFPVARGLFEDKVANTWCSLNVLIKIRSIVSRDSQLYLSLACTLLAVLPSSIRLLTKPTFWQFKLALVSKNNLNCECTIVLVLVPLCSMLPLFLKDGLLVPYVVTSLAFLFFSIYLLSALEHCTEEQLRLGAYHKLFFCLPKMDLFYISIAVMAGLSVASVALVPPPHLPDLFPVLVSATAFTHFLGTFIYFNIVQFSGPPARKNQKKNN</sequence>
<feature type="transmembrane region" description="Helical" evidence="12">
    <location>
        <begin position="176"/>
        <end position="195"/>
    </location>
</feature>
<feature type="transmembrane region" description="Helical" evidence="12">
    <location>
        <begin position="146"/>
        <end position="164"/>
    </location>
</feature>
<organism evidence="14 15">
    <name type="scientific">Scophthalmus maximus</name>
    <name type="common">Turbot</name>
    <name type="synonym">Psetta maxima</name>
    <dbReference type="NCBI Taxonomy" id="52904"/>
    <lineage>
        <taxon>Eukaryota</taxon>
        <taxon>Metazoa</taxon>
        <taxon>Chordata</taxon>
        <taxon>Craniata</taxon>
        <taxon>Vertebrata</taxon>
        <taxon>Euteleostomi</taxon>
        <taxon>Actinopterygii</taxon>
        <taxon>Neopterygii</taxon>
        <taxon>Teleostei</taxon>
        <taxon>Neoteleostei</taxon>
        <taxon>Acanthomorphata</taxon>
        <taxon>Carangaria</taxon>
        <taxon>Pleuronectiformes</taxon>
        <taxon>Pleuronectoidei</taxon>
        <taxon>Scophthalmidae</taxon>
        <taxon>Scophthalmus</taxon>
    </lineage>
</organism>
<dbReference type="GeneTree" id="ENSGT00940000153733"/>
<proteinExistence type="inferred from homology"/>
<evidence type="ECO:0000256" key="3">
    <source>
        <dbReference type="ARBA" id="ARBA00008715"/>
    </source>
</evidence>
<keyword evidence="7 12" id="KW-0256">Endoplasmic reticulum</keyword>
<gene>
    <name evidence="14" type="primary">ALG6</name>
</gene>
<feature type="transmembrane region" description="Helical" evidence="12">
    <location>
        <begin position="406"/>
        <end position="428"/>
    </location>
</feature>
<evidence type="ECO:0000256" key="6">
    <source>
        <dbReference type="ARBA" id="ARBA00022692"/>
    </source>
</evidence>
<feature type="transmembrane region" description="Helical" evidence="12">
    <location>
        <begin position="334"/>
        <end position="354"/>
    </location>
</feature>
<dbReference type="PANTHER" id="PTHR12413:SF1">
    <property type="entry name" value="DOLICHYL PYROPHOSPHATE MAN9GLCNAC2 ALPHA-1,3-GLUCOSYLTRANSFERASE"/>
    <property type="match status" value="1"/>
</dbReference>
<evidence type="ECO:0000256" key="5">
    <source>
        <dbReference type="ARBA" id="ARBA00022679"/>
    </source>
</evidence>
<keyword evidence="9 12" id="KW-0472">Membrane</keyword>
<comment type="catalytic activity">
    <reaction evidence="11">
        <text>an alpha-D-Man-(1-&gt;2)-alpha-D-Man-(1-&gt;2)-alpha-D-Man-(1-&gt;3)-[alpha-D-Man-(1-&gt;2)-alpha-D-Man-(1-&gt;3)-[alpha-D-Man-(1-&gt;2)-alpha-D-Man-(1-&gt;6)]-alpha-D-Man-(1-&gt;6)]-beta-D-Man-(1-&gt;4)-beta-D-GlcNAc-(1-&gt;4)-alpha-D-GlcNAc-diphospho-di-trans,poly-cis-dolichol + a di-trans,poly-cis-dolichyl beta-D-glucosyl phosphate = an alpha-D-Glc-(1-&gt;3)-alpha-D-Man-(1-&gt;2)-alpha-D-Man-(1-&gt;2)-alpha-D-Man-(1-&gt;3)-[alpha-D-Man-(1-&gt;2)-alpha-D-Man-(1-&gt;3)-[alpha-D-Man-(1-&gt;2)-alpha-D-Man-(1-&gt;6)]-alpha-D-Man-(1-&gt;6)]-beta-D-Man-(1-&gt;4)-beta-D-GlcNAc-(1-&gt;4)-alpha-D-GlcNAc-diphospho-di-trans,poly-cis-dolichol + a di-trans,poly-cis-dolichyl phosphate + H(+)</text>
        <dbReference type="Rhea" id="RHEA:30635"/>
        <dbReference type="Rhea" id="RHEA-COMP:19498"/>
        <dbReference type="Rhea" id="RHEA-COMP:19502"/>
        <dbReference type="Rhea" id="RHEA-COMP:19520"/>
        <dbReference type="Rhea" id="RHEA-COMP:19521"/>
        <dbReference type="ChEBI" id="CHEBI:15378"/>
        <dbReference type="ChEBI" id="CHEBI:57525"/>
        <dbReference type="ChEBI" id="CHEBI:57683"/>
        <dbReference type="ChEBI" id="CHEBI:132520"/>
        <dbReference type="ChEBI" id="CHEBI:132521"/>
        <dbReference type="EC" id="2.4.1.267"/>
    </reaction>
    <physiologicalReaction direction="left-to-right" evidence="11">
        <dbReference type="Rhea" id="RHEA:30636"/>
    </physiologicalReaction>
</comment>
<evidence type="ECO:0000256" key="13">
    <source>
        <dbReference type="SAM" id="SignalP"/>
    </source>
</evidence>
<feature type="transmembrane region" description="Helical" evidence="12">
    <location>
        <begin position="202"/>
        <end position="221"/>
    </location>
</feature>
<protein>
    <recommendedName>
        <fullName evidence="12">Alpha-1,3-glucosyltransferase</fullName>
        <ecNumber evidence="12">2.4.1.-</ecNumber>
    </recommendedName>
</protein>
<evidence type="ECO:0000256" key="2">
    <source>
        <dbReference type="ARBA" id="ARBA00004922"/>
    </source>
</evidence>
<dbReference type="Pfam" id="PF03155">
    <property type="entry name" value="Alg6_Alg8"/>
    <property type="match status" value="2"/>
</dbReference>
<dbReference type="UniPathway" id="UPA00378"/>
<keyword evidence="5 12" id="KW-0808">Transferase</keyword>
<feature type="transmembrane region" description="Helical" evidence="12">
    <location>
        <begin position="311"/>
        <end position="328"/>
    </location>
</feature>
<keyword evidence="4 12" id="KW-0328">Glycosyltransferase</keyword>